<dbReference type="GO" id="GO:0032259">
    <property type="term" value="P:methylation"/>
    <property type="evidence" value="ECO:0007669"/>
    <property type="project" value="UniProtKB-KW"/>
</dbReference>
<dbReference type="GO" id="GO:0008757">
    <property type="term" value="F:S-adenosylmethionine-dependent methyltransferase activity"/>
    <property type="evidence" value="ECO:0007669"/>
    <property type="project" value="InterPro"/>
</dbReference>
<reference evidence="2" key="1">
    <citation type="journal article" date="2020" name="mSystems">
        <title>Genome- and Community-Level Interaction Insights into Carbon Utilization and Element Cycling Functions of Hydrothermarchaeota in Hydrothermal Sediment.</title>
        <authorList>
            <person name="Zhou Z."/>
            <person name="Liu Y."/>
            <person name="Xu W."/>
            <person name="Pan J."/>
            <person name="Luo Z.H."/>
            <person name="Li M."/>
        </authorList>
    </citation>
    <scope>NUCLEOTIDE SEQUENCE [LARGE SCALE GENOMIC DNA]</scope>
    <source>
        <strain evidence="2">HyVt-19</strain>
    </source>
</reference>
<comment type="caution">
    <text evidence="2">The sequence shown here is derived from an EMBL/GenBank/DDBJ whole genome shotgun (WGS) entry which is preliminary data.</text>
</comment>
<dbReference type="CDD" id="cd02440">
    <property type="entry name" value="AdoMet_MTases"/>
    <property type="match status" value="1"/>
</dbReference>
<dbReference type="InterPro" id="IPR029063">
    <property type="entry name" value="SAM-dependent_MTases_sf"/>
</dbReference>
<dbReference type="SUPFAM" id="SSF53335">
    <property type="entry name" value="S-adenosyl-L-methionine-dependent methyltransferases"/>
    <property type="match status" value="1"/>
</dbReference>
<keyword evidence="2" id="KW-0489">Methyltransferase</keyword>
<protein>
    <submittedName>
        <fullName evidence="2">Class I SAM-dependent methyltransferase</fullName>
    </submittedName>
</protein>
<evidence type="ECO:0000313" key="2">
    <source>
        <dbReference type="EMBL" id="HDL89349.1"/>
    </source>
</evidence>
<dbReference type="Pfam" id="PF08241">
    <property type="entry name" value="Methyltransf_11"/>
    <property type="match status" value="1"/>
</dbReference>
<name>A0A7C0WR32_9BACT</name>
<dbReference type="InterPro" id="IPR013216">
    <property type="entry name" value="Methyltransf_11"/>
</dbReference>
<organism evidence="2">
    <name type="scientific">Thermodesulforhabdus norvegica</name>
    <dbReference type="NCBI Taxonomy" id="39841"/>
    <lineage>
        <taxon>Bacteria</taxon>
        <taxon>Pseudomonadati</taxon>
        <taxon>Thermodesulfobacteriota</taxon>
        <taxon>Syntrophobacteria</taxon>
        <taxon>Syntrophobacterales</taxon>
        <taxon>Thermodesulforhabdaceae</taxon>
        <taxon>Thermodesulforhabdus</taxon>
    </lineage>
</organism>
<feature type="domain" description="Methyltransferase type 11" evidence="1">
    <location>
        <begin position="33"/>
        <end position="129"/>
    </location>
</feature>
<sequence length="184" mass="21592">MSPEDLPDNFYDKIKPRLYQRVGRELRLAYRVLDLGCGACELARYLSKTYDQEVTGVDISADSFPNNRNITTHTRRVRCIRKDASRLTFIRNKTIDAAIIFWALHEMKNSQGILQETHRVLRPGGKILIVEFPRNSLAQKLWNESYYTIKELTNYLRQASFKDIRAKQIEHKQILWVTGFRSNN</sequence>
<dbReference type="Proteomes" id="UP000886355">
    <property type="component" value="Unassembled WGS sequence"/>
</dbReference>
<dbReference type="AlphaFoldDB" id="A0A7C0WR32"/>
<gene>
    <name evidence="2" type="ORF">ENG14_00415</name>
</gene>
<evidence type="ECO:0000259" key="1">
    <source>
        <dbReference type="Pfam" id="PF08241"/>
    </source>
</evidence>
<keyword evidence="2" id="KW-0808">Transferase</keyword>
<accession>A0A7C0WR32</accession>
<dbReference type="PANTHER" id="PTHR43591">
    <property type="entry name" value="METHYLTRANSFERASE"/>
    <property type="match status" value="1"/>
</dbReference>
<proteinExistence type="predicted"/>
<dbReference type="Gene3D" id="3.40.50.150">
    <property type="entry name" value="Vaccinia Virus protein VP39"/>
    <property type="match status" value="1"/>
</dbReference>
<dbReference type="EMBL" id="DQZW01000020">
    <property type="protein sequence ID" value="HDL89349.1"/>
    <property type="molecule type" value="Genomic_DNA"/>
</dbReference>